<evidence type="ECO:0000256" key="3">
    <source>
        <dbReference type="ARBA" id="ARBA00022448"/>
    </source>
</evidence>
<accession>A0A1V3KPV2</accession>
<comment type="subcellular location">
    <subcellularLocation>
        <location evidence="1">Cell outer membrane</location>
    </subcellularLocation>
</comment>
<keyword evidence="3" id="KW-0813">Transport</keyword>
<dbReference type="PANTHER" id="PTHR30026">
    <property type="entry name" value="OUTER MEMBRANE PROTEIN TOLC"/>
    <property type="match status" value="1"/>
</dbReference>
<dbReference type="SUPFAM" id="SSF56954">
    <property type="entry name" value="Outer membrane efflux proteins (OEP)"/>
    <property type="match status" value="1"/>
</dbReference>
<organism evidence="8 9">
    <name type="scientific">Rodentibacter caecimuris</name>
    <dbReference type="NCBI Taxonomy" id="1796644"/>
    <lineage>
        <taxon>Bacteria</taxon>
        <taxon>Pseudomonadati</taxon>
        <taxon>Pseudomonadota</taxon>
        <taxon>Gammaproteobacteria</taxon>
        <taxon>Pasteurellales</taxon>
        <taxon>Pasteurellaceae</taxon>
        <taxon>Rodentibacter</taxon>
    </lineage>
</organism>
<dbReference type="Gene3D" id="1.20.1600.10">
    <property type="entry name" value="Outer membrane efflux proteins (OEP)"/>
    <property type="match status" value="1"/>
</dbReference>
<dbReference type="AlphaFoldDB" id="A0A1V3KPV2"/>
<dbReference type="GO" id="GO:1990281">
    <property type="term" value="C:efflux pump complex"/>
    <property type="evidence" value="ECO:0007669"/>
    <property type="project" value="TreeGrafter"/>
</dbReference>
<gene>
    <name evidence="8" type="ORF">BKG96_08135</name>
</gene>
<dbReference type="PANTHER" id="PTHR30026:SF22">
    <property type="entry name" value="OUTER MEMBRANE EFFLUX PROTEIN"/>
    <property type="match status" value="1"/>
</dbReference>
<comment type="similarity">
    <text evidence="2">Belongs to the outer membrane factor (OMF) (TC 1.B.17) family.</text>
</comment>
<keyword evidence="5" id="KW-0812">Transmembrane</keyword>
<keyword evidence="4" id="KW-1134">Transmembrane beta strand</keyword>
<evidence type="ECO:0000256" key="4">
    <source>
        <dbReference type="ARBA" id="ARBA00022452"/>
    </source>
</evidence>
<evidence type="ECO:0000256" key="5">
    <source>
        <dbReference type="ARBA" id="ARBA00022692"/>
    </source>
</evidence>
<dbReference type="EMBL" id="MLAE01000039">
    <property type="protein sequence ID" value="OOF77589.1"/>
    <property type="molecule type" value="Genomic_DNA"/>
</dbReference>
<evidence type="ECO:0000256" key="1">
    <source>
        <dbReference type="ARBA" id="ARBA00004442"/>
    </source>
</evidence>
<dbReference type="STRING" id="1906744.BKG89_06095"/>
<comment type="caution">
    <text evidence="8">The sequence shown here is derived from an EMBL/GenBank/DDBJ whole genome shotgun (WGS) entry which is preliminary data.</text>
</comment>
<reference evidence="9" key="1">
    <citation type="submission" date="2016-10" db="EMBL/GenBank/DDBJ databases">
        <title>Rodentibacter gen. nov. and new species.</title>
        <authorList>
            <person name="Christensen H."/>
        </authorList>
    </citation>
    <scope>NUCLEOTIDE SEQUENCE [LARGE SCALE GENOMIC DNA]</scope>
    <source>
        <strain evidence="9">Ppn152</strain>
    </source>
</reference>
<dbReference type="GO" id="GO:0009279">
    <property type="term" value="C:cell outer membrane"/>
    <property type="evidence" value="ECO:0007669"/>
    <property type="project" value="UniProtKB-SubCell"/>
</dbReference>
<keyword evidence="7" id="KW-0998">Cell outer membrane</keyword>
<sequence length="402" mass="45525">MLFPSALLAKTTLNEILQHAFVADPTLDEAKANIEMAKSQTKVSEAGHLPIVSVTNTSVASQYHRDTSNRRSGPGVNARLNLYAWGGIEAEIERDKHREGYYQHKLTETREVMGQQIGQLYLTALRAKDMIAVYQESLQRHNKILKDLTVIAGYDEGRAFEVNEALSRKNQVESSILIQQRIMHSALNQLRRYTKGKLTEKDLVDPFEKINVSTFINRFHNPALEQNPTYLAQQEESASAKAAVKAAKARQLPAINLEGTASRHNHEVYINMSWDIYNPAAKYSEQQSYYSQKAAEAKLREIELNIQERALTSEADMLRNQQLMTVTRKQIGLQRNVVKDNELQFEVAARSLINLLDSYQDLTSVQITEVTARNDFRDAALLYLASQARISQWAGNKSAVKF</sequence>
<evidence type="ECO:0000313" key="9">
    <source>
        <dbReference type="Proteomes" id="UP000189114"/>
    </source>
</evidence>
<dbReference type="Proteomes" id="UP000189114">
    <property type="component" value="Unassembled WGS sequence"/>
</dbReference>
<name>A0A1V3KPV2_9PAST</name>
<evidence type="ECO:0000256" key="6">
    <source>
        <dbReference type="ARBA" id="ARBA00023136"/>
    </source>
</evidence>
<proteinExistence type="inferred from homology"/>
<keyword evidence="6" id="KW-0472">Membrane</keyword>
<dbReference type="InterPro" id="IPR003423">
    <property type="entry name" value="OMP_efflux"/>
</dbReference>
<evidence type="ECO:0000313" key="8">
    <source>
        <dbReference type="EMBL" id="OOF77589.1"/>
    </source>
</evidence>
<evidence type="ECO:0000256" key="2">
    <source>
        <dbReference type="ARBA" id="ARBA00007613"/>
    </source>
</evidence>
<dbReference type="GO" id="GO:0015288">
    <property type="term" value="F:porin activity"/>
    <property type="evidence" value="ECO:0007669"/>
    <property type="project" value="TreeGrafter"/>
</dbReference>
<dbReference type="Pfam" id="PF02321">
    <property type="entry name" value="OEP"/>
    <property type="match status" value="1"/>
</dbReference>
<dbReference type="InterPro" id="IPR051906">
    <property type="entry name" value="TolC-like"/>
</dbReference>
<dbReference type="GO" id="GO:0015562">
    <property type="term" value="F:efflux transmembrane transporter activity"/>
    <property type="evidence" value="ECO:0007669"/>
    <property type="project" value="InterPro"/>
</dbReference>
<evidence type="ECO:0000256" key="7">
    <source>
        <dbReference type="ARBA" id="ARBA00023237"/>
    </source>
</evidence>
<protein>
    <submittedName>
        <fullName evidence="8">Transporter</fullName>
    </submittedName>
</protein>